<evidence type="ECO:0000313" key="2">
    <source>
        <dbReference type="Proteomes" id="UP001412067"/>
    </source>
</evidence>
<dbReference type="EMBL" id="JBBWWR010000007">
    <property type="protein sequence ID" value="KAK8964415.1"/>
    <property type="molecule type" value="Genomic_DNA"/>
</dbReference>
<protein>
    <submittedName>
        <fullName evidence="1">Uncharacterized protein</fullName>
    </submittedName>
</protein>
<sequence length="279" mass="32825">MPYFPFPLLRLAAIRRNPVKFSIFFLWQFGSPALHPLVVCVSFTTSSSLLSIDWRVGVRSSVCLLSTSAEFNLPPDSHVRGDLISSLRRHYNIWRFHLHANYYLKWNNDGQRRANCPKDIDPEQWNWLISYWGSARFKREAPQKEDELPIYIRLWEKTRKGKHNEWQDDTSEELYKKLLELHEAQIRENGEDKLTPEEAYTKILGHRSGYILGMGPGPRPSERGRTNIQHLEEKIRAKVEAEMMTRLQEMEDRIKQDFDARVSALLEQRQLEDQADSTN</sequence>
<dbReference type="PANTHER" id="PTHR33499:SF11">
    <property type="entry name" value="NO APICAL MERISTEM-ASSOCIATED C-TERMINAL DOMAIN-CONTAINING PROTEIN"/>
    <property type="match status" value="1"/>
</dbReference>
<proteinExistence type="predicted"/>
<dbReference type="PANTHER" id="PTHR33499">
    <property type="entry name" value="OS12G0282400 PROTEIN-RELATED"/>
    <property type="match status" value="1"/>
</dbReference>
<comment type="caution">
    <text evidence="1">The sequence shown here is derived from an EMBL/GenBank/DDBJ whole genome shotgun (WGS) entry which is preliminary data.</text>
</comment>
<dbReference type="Proteomes" id="UP001412067">
    <property type="component" value="Unassembled WGS sequence"/>
</dbReference>
<keyword evidence="2" id="KW-1185">Reference proteome</keyword>
<reference evidence="1 2" key="1">
    <citation type="journal article" date="2022" name="Nat. Plants">
        <title>Genomes of leafy and leafless Platanthera orchids illuminate the evolution of mycoheterotrophy.</title>
        <authorList>
            <person name="Li M.H."/>
            <person name="Liu K.W."/>
            <person name="Li Z."/>
            <person name="Lu H.C."/>
            <person name="Ye Q.L."/>
            <person name="Zhang D."/>
            <person name="Wang J.Y."/>
            <person name="Li Y.F."/>
            <person name="Zhong Z.M."/>
            <person name="Liu X."/>
            <person name="Yu X."/>
            <person name="Liu D.K."/>
            <person name="Tu X.D."/>
            <person name="Liu B."/>
            <person name="Hao Y."/>
            <person name="Liao X.Y."/>
            <person name="Jiang Y.T."/>
            <person name="Sun W.H."/>
            <person name="Chen J."/>
            <person name="Chen Y.Q."/>
            <person name="Ai Y."/>
            <person name="Zhai J.W."/>
            <person name="Wu S.S."/>
            <person name="Zhou Z."/>
            <person name="Hsiao Y.Y."/>
            <person name="Wu W.L."/>
            <person name="Chen Y.Y."/>
            <person name="Lin Y.F."/>
            <person name="Hsu J.L."/>
            <person name="Li C.Y."/>
            <person name="Wang Z.W."/>
            <person name="Zhao X."/>
            <person name="Zhong W.Y."/>
            <person name="Ma X.K."/>
            <person name="Ma L."/>
            <person name="Huang J."/>
            <person name="Chen G.Z."/>
            <person name="Huang M.Z."/>
            <person name="Huang L."/>
            <person name="Peng D.H."/>
            <person name="Luo Y.B."/>
            <person name="Zou S.Q."/>
            <person name="Chen S.P."/>
            <person name="Lan S."/>
            <person name="Tsai W.C."/>
            <person name="Van de Peer Y."/>
            <person name="Liu Z.J."/>
        </authorList>
    </citation>
    <scope>NUCLEOTIDE SEQUENCE [LARGE SCALE GENOMIC DNA]</scope>
    <source>
        <strain evidence="1">Lor288</strain>
    </source>
</reference>
<accession>A0ABR2MLM8</accession>
<evidence type="ECO:0000313" key="1">
    <source>
        <dbReference type="EMBL" id="KAK8964415.1"/>
    </source>
</evidence>
<gene>
    <name evidence="1" type="ORF">KSP40_PGU014630</name>
</gene>
<name>A0ABR2MLM8_9ASPA</name>
<organism evidence="1 2">
    <name type="scientific">Platanthera guangdongensis</name>
    <dbReference type="NCBI Taxonomy" id="2320717"/>
    <lineage>
        <taxon>Eukaryota</taxon>
        <taxon>Viridiplantae</taxon>
        <taxon>Streptophyta</taxon>
        <taxon>Embryophyta</taxon>
        <taxon>Tracheophyta</taxon>
        <taxon>Spermatophyta</taxon>
        <taxon>Magnoliopsida</taxon>
        <taxon>Liliopsida</taxon>
        <taxon>Asparagales</taxon>
        <taxon>Orchidaceae</taxon>
        <taxon>Orchidoideae</taxon>
        <taxon>Orchideae</taxon>
        <taxon>Orchidinae</taxon>
        <taxon>Platanthera</taxon>
    </lineage>
</organism>